<dbReference type="Pfam" id="PF13414">
    <property type="entry name" value="TPR_11"/>
    <property type="match status" value="1"/>
</dbReference>
<dbReference type="InterPro" id="IPR019734">
    <property type="entry name" value="TPR_rpt"/>
</dbReference>
<dbReference type="Proteomes" id="UP000652760">
    <property type="component" value="Unassembled WGS sequence"/>
</dbReference>
<evidence type="ECO:0000313" key="3">
    <source>
        <dbReference type="Proteomes" id="UP000652760"/>
    </source>
</evidence>
<keyword evidence="1" id="KW-0802">TPR repeat</keyword>
<dbReference type="SUPFAM" id="SSF48452">
    <property type="entry name" value="TPR-like"/>
    <property type="match status" value="1"/>
</dbReference>
<dbReference type="RefSeq" id="WP_200197451.1">
    <property type="nucleotide sequence ID" value="NZ_JAENHM010000069.1"/>
</dbReference>
<dbReference type="SMART" id="SM00028">
    <property type="entry name" value="TPR"/>
    <property type="match status" value="3"/>
</dbReference>
<sequence>MMAAFSHNTMTIGNIVTDLMAQATAQLAAGDAEGALAMVRACLSSQPDDAHALQLCGIIERWFQRHAQAFALFGRAVRTAPGDAAIRRNHDAIVTGTLDQLAGLVDKEPLLAKILCDLLPQALVDERHITILERIRTSVPLPLLHQGAEHHRAGRYEEAATRYRAVLEIDPQHADALHLLGKIDHLQGDPLRGLQRIATAFDIGGLPPEAEHSLRACLQDLFQELNRAYTAQDFVALLELSSSIKAMGGRHLPTPHRDLMGAMLHNASFPLYNERGDQRLALACSEAAFALTPTTQIYEQLLLLRLSTRDYARAWNPKDWAFIHSSSPGVWDGSACGSLLVVNTNGLGDLLQFLRFLPHAVQRVGRVLLQVRPDVLPLVRLSPLVRNVTIVPTGTPAEADSQCELFSLPNILGLDPLRVPLPDPSFPLPADLVADWRRVVRRRERPHIGLVWSGWGPHDRRSVELAPLLPAIAGSEATFIALQNNAAKAELLKQPLPDNLQDFGVQGLLNLAAIMLACDLVVSVDCGLAHLACTLGMESWVLVQRHCDWRWHLEGEHCDWYPRARVFRQTEQGDWTGAIRALEDALRLRCSASEAATVTAAMPISVP</sequence>
<evidence type="ECO:0000313" key="2">
    <source>
        <dbReference type="EMBL" id="MBK1840721.1"/>
    </source>
</evidence>
<protein>
    <submittedName>
        <fullName evidence="2">Tetratricopeptide repeat protein</fullName>
    </submittedName>
</protein>
<dbReference type="PROSITE" id="PS50005">
    <property type="entry name" value="TPR"/>
    <property type="match status" value="1"/>
</dbReference>
<dbReference type="EMBL" id="JAENHM010000069">
    <property type="protein sequence ID" value="MBK1840721.1"/>
    <property type="molecule type" value="Genomic_DNA"/>
</dbReference>
<dbReference type="Gene3D" id="1.25.40.10">
    <property type="entry name" value="Tetratricopeptide repeat domain"/>
    <property type="match status" value="2"/>
</dbReference>
<feature type="repeat" description="TPR" evidence="1">
    <location>
        <begin position="140"/>
        <end position="173"/>
    </location>
</feature>
<keyword evidence="3" id="KW-1185">Reference proteome</keyword>
<dbReference type="InterPro" id="IPR011990">
    <property type="entry name" value="TPR-like_helical_dom_sf"/>
</dbReference>
<organism evidence="2 3">
    <name type="scientific">Azospirillum endophyticum</name>
    <dbReference type="NCBI Taxonomy" id="2800326"/>
    <lineage>
        <taxon>Bacteria</taxon>
        <taxon>Pseudomonadati</taxon>
        <taxon>Pseudomonadota</taxon>
        <taxon>Alphaproteobacteria</taxon>
        <taxon>Rhodospirillales</taxon>
        <taxon>Azospirillaceae</taxon>
        <taxon>Azospirillum</taxon>
    </lineage>
</organism>
<proteinExistence type="predicted"/>
<dbReference type="Gene3D" id="3.40.50.2000">
    <property type="entry name" value="Glycogen Phosphorylase B"/>
    <property type="match status" value="1"/>
</dbReference>
<name>A0ABS1FBC4_9PROT</name>
<reference evidence="3" key="1">
    <citation type="submission" date="2021-01" db="EMBL/GenBank/DDBJ databases">
        <title>Genome public.</title>
        <authorList>
            <person name="Liu C."/>
            <person name="Sun Q."/>
        </authorList>
    </citation>
    <scope>NUCLEOTIDE SEQUENCE [LARGE SCALE GENOMIC DNA]</scope>
    <source>
        <strain evidence="3">YIM B02556</strain>
    </source>
</reference>
<dbReference type="SUPFAM" id="SSF53756">
    <property type="entry name" value="UDP-Glycosyltransferase/glycogen phosphorylase"/>
    <property type="match status" value="1"/>
</dbReference>
<evidence type="ECO:0000256" key="1">
    <source>
        <dbReference type="PROSITE-ProRule" id="PRU00339"/>
    </source>
</evidence>
<comment type="caution">
    <text evidence="2">The sequence shown here is derived from an EMBL/GenBank/DDBJ whole genome shotgun (WGS) entry which is preliminary data.</text>
</comment>
<gene>
    <name evidence="2" type="ORF">JHL17_25275</name>
</gene>
<accession>A0ABS1FBC4</accession>